<keyword evidence="4" id="KW-0805">Transcription regulation</keyword>
<keyword evidence="9" id="KW-1185">Reference proteome</keyword>
<reference evidence="9" key="1">
    <citation type="submission" date="2011-07" db="EMBL/GenBank/DDBJ databases">
        <authorList>
            <consortium name="Caenorhabditis brenneri Sequencing and Analysis Consortium"/>
            <person name="Wilson R.K."/>
        </authorList>
    </citation>
    <scope>NUCLEOTIDE SEQUENCE [LARGE SCALE GENOMIC DNA]</scope>
    <source>
        <strain evidence="9">PB2801</strain>
    </source>
</reference>
<dbReference type="SUPFAM" id="SSF51197">
    <property type="entry name" value="Clavaminate synthase-like"/>
    <property type="match status" value="1"/>
</dbReference>
<protein>
    <recommendedName>
        <fullName evidence="7">JmjC domain-containing protein</fullName>
    </recommendedName>
</protein>
<feature type="compositionally biased region" description="Polar residues" evidence="6">
    <location>
        <begin position="65"/>
        <end position="75"/>
    </location>
</feature>
<dbReference type="HOGENOM" id="CLU_383674_0_0_1"/>
<accession>G0N652</accession>
<dbReference type="GO" id="GO:0016491">
    <property type="term" value="F:oxidoreductase activity"/>
    <property type="evidence" value="ECO:0007669"/>
    <property type="project" value="UniProtKB-KW"/>
</dbReference>
<evidence type="ECO:0000259" key="7">
    <source>
        <dbReference type="PROSITE" id="PS51184"/>
    </source>
</evidence>
<gene>
    <name evidence="8" type="ORF">CAEBREN_22541</name>
</gene>
<evidence type="ECO:0000313" key="8">
    <source>
        <dbReference type="EMBL" id="EGT53590.1"/>
    </source>
</evidence>
<evidence type="ECO:0000256" key="3">
    <source>
        <dbReference type="ARBA" id="ARBA00023004"/>
    </source>
</evidence>
<dbReference type="STRING" id="135651.G0N652"/>
<feature type="domain" description="JmjC" evidence="7">
    <location>
        <begin position="594"/>
        <end position="763"/>
    </location>
</feature>
<feature type="region of interest" description="Disordered" evidence="6">
    <location>
        <begin position="1"/>
        <end position="193"/>
    </location>
</feature>
<dbReference type="SMART" id="SM00558">
    <property type="entry name" value="JmjC"/>
    <property type="match status" value="1"/>
</dbReference>
<dbReference type="InParanoid" id="G0N652"/>
<dbReference type="PANTHER" id="PTHR23123">
    <property type="entry name" value="PHD/F-BOX CONTAINING PROTEIN"/>
    <property type="match status" value="1"/>
</dbReference>
<dbReference type="Proteomes" id="UP000008068">
    <property type="component" value="Unassembled WGS sequence"/>
</dbReference>
<dbReference type="eggNOG" id="KOG1633">
    <property type="taxonomic scope" value="Eukaryota"/>
</dbReference>
<dbReference type="EMBL" id="GL379842">
    <property type="protein sequence ID" value="EGT53590.1"/>
    <property type="molecule type" value="Genomic_DNA"/>
</dbReference>
<proteinExistence type="predicted"/>
<evidence type="ECO:0000313" key="9">
    <source>
        <dbReference type="Proteomes" id="UP000008068"/>
    </source>
</evidence>
<sequence>MSSSSKVDVSDLAAPAQSGAAVPSGSQNAPSIQARRGTDNAPPPTQPVGETTPLGKRACKVPGRFTQNSEESLTASDLYKRLNQSSMASMAGEPSRKRARPAGSIRAQPQMVAAQPSTSVPGSRVSKAGEPSQKRAKTAGRIQGLSQAPAAQPSTSGSSSQAVQVQDDAPQPSTSLGIQTDTPPTTHDAATMPEISENVDVGIQTVPQVDAPPQPSTSLGIQTDTPPATHDAATMPETSEHVAVGIQTTSSSQDEAAQTDSACFLEFSTTSSVSCSPPSVSNCETQTGAACSLEFTGVSSVSFTPVAVLDSATQAEDPVRSLELSEVSSESVSQEVAAPQDEPEEQPSTSSPNPARDALAALNQRTWTPTTPTSSSSVEPVARRLRSRAAETTPVVSRLPSSDEGCVAGRLQSKAVAPTHVASRSPSPIAHRLRRRGPANPEETAAELPPPKTREEFQERLKNLDQGSKGFIREWSRGEHLLDNTDAENVFISETGHEFMAKVETSHGVHLVKNKEGLKMKVPEDLDFHTVRDYIKTDKELSVINSNTQVPELMTMSKLLKEFGKTVRTAIYNLLSLEFAQTEDRLKKAFEEPAFVKSYSMIMKLEKALEDLKKKLGRKLRTAAGVDEKEKIEEKIKKINNQLKTMPKFQKFLLLSMSGSFTDIHVDFSGTSVFYHVIKGRKIFYVAPPTPENLELYKKIERHEFGDEWIGDMLFDQWVRIEIREGQTAMIPSGYLHFVYTPEDSIVIGGNFLMEKYVERQFE</sequence>
<feature type="compositionally biased region" description="Low complexity" evidence="6">
    <location>
        <begin position="368"/>
        <end position="377"/>
    </location>
</feature>
<keyword evidence="5" id="KW-0804">Transcription</keyword>
<feature type="compositionally biased region" description="Polar residues" evidence="6">
    <location>
        <begin position="152"/>
        <end position="164"/>
    </location>
</feature>
<feature type="compositionally biased region" description="Low complexity" evidence="6">
    <location>
        <begin position="180"/>
        <end position="191"/>
    </location>
</feature>
<dbReference type="AlphaFoldDB" id="G0N652"/>
<organism evidence="9">
    <name type="scientific">Caenorhabditis brenneri</name>
    <name type="common">Nematode worm</name>
    <dbReference type="NCBI Taxonomy" id="135651"/>
    <lineage>
        <taxon>Eukaryota</taxon>
        <taxon>Metazoa</taxon>
        <taxon>Ecdysozoa</taxon>
        <taxon>Nematoda</taxon>
        <taxon>Chromadorea</taxon>
        <taxon>Rhabditida</taxon>
        <taxon>Rhabditina</taxon>
        <taxon>Rhabditomorpha</taxon>
        <taxon>Rhabditoidea</taxon>
        <taxon>Rhabditidae</taxon>
        <taxon>Peloderinae</taxon>
        <taxon>Caenorhabditis</taxon>
    </lineage>
</organism>
<evidence type="ECO:0000256" key="1">
    <source>
        <dbReference type="ARBA" id="ARBA00022723"/>
    </source>
</evidence>
<dbReference type="Gene3D" id="2.60.120.650">
    <property type="entry name" value="Cupin"/>
    <property type="match status" value="1"/>
</dbReference>
<evidence type="ECO:0000256" key="2">
    <source>
        <dbReference type="ARBA" id="ARBA00023002"/>
    </source>
</evidence>
<keyword evidence="3" id="KW-0408">Iron</keyword>
<dbReference type="GO" id="GO:0046872">
    <property type="term" value="F:metal ion binding"/>
    <property type="evidence" value="ECO:0007669"/>
    <property type="project" value="UniProtKB-KW"/>
</dbReference>
<dbReference type="PROSITE" id="PS51184">
    <property type="entry name" value="JMJC"/>
    <property type="match status" value="1"/>
</dbReference>
<keyword evidence="1" id="KW-0479">Metal-binding</keyword>
<keyword evidence="2" id="KW-0560">Oxidoreductase</keyword>
<feature type="region of interest" description="Disordered" evidence="6">
    <location>
        <begin position="207"/>
        <end position="233"/>
    </location>
</feature>
<dbReference type="CDD" id="cd02208">
    <property type="entry name" value="cupin_RmlC-like"/>
    <property type="match status" value="1"/>
</dbReference>
<evidence type="ECO:0000256" key="6">
    <source>
        <dbReference type="SAM" id="MobiDB-lite"/>
    </source>
</evidence>
<dbReference type="InterPro" id="IPR003347">
    <property type="entry name" value="JmjC_dom"/>
</dbReference>
<dbReference type="OrthoDB" id="5876800at2759"/>
<feature type="compositionally biased region" description="Low complexity" evidence="6">
    <location>
        <begin position="321"/>
        <end position="336"/>
    </location>
</feature>
<name>G0N652_CAEBE</name>
<feature type="region of interest" description="Disordered" evidence="6">
    <location>
        <begin position="314"/>
        <end position="454"/>
    </location>
</feature>
<evidence type="ECO:0000256" key="5">
    <source>
        <dbReference type="ARBA" id="ARBA00023163"/>
    </source>
</evidence>
<dbReference type="InterPro" id="IPR050690">
    <property type="entry name" value="JHDM1_Histone_Demethylase"/>
</dbReference>
<evidence type="ECO:0000256" key="4">
    <source>
        <dbReference type="ARBA" id="ARBA00023015"/>
    </source>
</evidence>
<feature type="compositionally biased region" description="Low complexity" evidence="6">
    <location>
        <begin position="223"/>
        <end position="233"/>
    </location>
</feature>